<dbReference type="PROSITE" id="PS51645">
    <property type="entry name" value="PHR_CRY_ALPHA_BETA"/>
    <property type="match status" value="1"/>
</dbReference>
<comment type="caution">
    <text evidence="9">The sequence shown here is derived from an EMBL/GenBank/DDBJ whole genome shotgun (WGS) entry which is preliminary data.</text>
</comment>
<organism evidence="9 10">
    <name type="scientific">Schleiferia thermophila</name>
    <dbReference type="NCBI Taxonomy" id="884107"/>
    <lineage>
        <taxon>Bacteria</taxon>
        <taxon>Pseudomonadati</taxon>
        <taxon>Bacteroidota</taxon>
        <taxon>Flavobacteriia</taxon>
        <taxon>Flavobacteriales</taxon>
        <taxon>Schleiferiaceae</taxon>
        <taxon>Schleiferia</taxon>
    </lineage>
</organism>
<evidence type="ECO:0000256" key="2">
    <source>
        <dbReference type="ARBA" id="ARBA00017881"/>
    </source>
</evidence>
<comment type="cofactor">
    <cofactor evidence="6 7">
        <name>FAD</name>
        <dbReference type="ChEBI" id="CHEBI:57692"/>
    </cofactor>
    <text evidence="6 7">Binds 1 FAD per subunit.</text>
</comment>
<dbReference type="Gene3D" id="1.10.579.10">
    <property type="entry name" value="DNA Cyclobutane Dipyrimidine Photolyase, subunit A, domain 3"/>
    <property type="match status" value="1"/>
</dbReference>
<dbReference type="SUPFAM" id="SSF48173">
    <property type="entry name" value="Cryptochrome/photolyase FAD-binding domain"/>
    <property type="match status" value="1"/>
</dbReference>
<comment type="function">
    <text evidence="7">May have a photoreceptor function.</text>
</comment>
<accession>A0A369A7N8</accession>
<feature type="binding site" evidence="6">
    <location>
        <begin position="307"/>
        <end position="314"/>
    </location>
    <ligand>
        <name>FAD</name>
        <dbReference type="ChEBI" id="CHEBI:57692"/>
    </ligand>
</feature>
<dbReference type="PANTHER" id="PTHR11455">
    <property type="entry name" value="CRYPTOCHROME"/>
    <property type="match status" value="1"/>
</dbReference>
<dbReference type="SUPFAM" id="SSF52425">
    <property type="entry name" value="Cryptochrome/photolyase, N-terminal domain"/>
    <property type="match status" value="1"/>
</dbReference>
<sequence>MKSGIAAIAAANTEKSHRSMNKPSETTALVWFRNSLRATDFKALYTACKEAQLVIPFYCFDDHFHTPLYTGWPKTGAFRTRFLLESLEELRLSLQKLGSDLYITRGITAAEIMKIHQKFPISCIYLPTYPTPEELDIEKGVQALGIPMKRFFEHTLIHPSDLPFPPEKVPHVFTDFRKKTEKSLRIQEPLPSPESVKTPEEFLNLACPTPRMEDFGFSPLSDDPRSAFKLKGGEIQATHRIDHYFFKTHSILRYKETRNGLIGQDYSSKLSAYLAAGCVSPRTVFKQLKTYENHNEANESTYWLFFELLWRDFFHFTALKSGHRFFKIGTEDRPKVTPKFEEWRLGQTCEPFVNANMKELLHTGFMSNRGRQNVASFLVHHLKQDWYLGAMWFESQLIDYDPCSNYGNWTYLAGVGNDPRNRVFNIKKQADIYDPHGAYQSLWNA</sequence>
<dbReference type="NCBIfam" id="TIGR02765">
    <property type="entry name" value="crypto_DASH"/>
    <property type="match status" value="1"/>
</dbReference>
<feature type="binding site" evidence="6">
    <location>
        <position position="254"/>
    </location>
    <ligand>
        <name>FAD</name>
        <dbReference type="ChEBI" id="CHEBI:57692"/>
    </ligand>
</feature>
<evidence type="ECO:0000256" key="6">
    <source>
        <dbReference type="PIRSR" id="PIRSR602081-1"/>
    </source>
</evidence>
<dbReference type="PANTHER" id="PTHR11455:SF22">
    <property type="entry name" value="CRYPTOCHROME DASH"/>
    <property type="match status" value="1"/>
</dbReference>
<dbReference type="Gene3D" id="3.40.50.620">
    <property type="entry name" value="HUPs"/>
    <property type="match status" value="1"/>
</dbReference>
<evidence type="ECO:0000256" key="3">
    <source>
        <dbReference type="ARBA" id="ARBA00022630"/>
    </source>
</evidence>
<name>A0A369A7N8_9FLAO</name>
<evidence type="ECO:0000256" key="1">
    <source>
        <dbReference type="ARBA" id="ARBA00005862"/>
    </source>
</evidence>
<dbReference type="InterPro" id="IPR036155">
    <property type="entry name" value="Crypto/Photolyase_N_sf"/>
</dbReference>
<dbReference type="RefSeq" id="WP_114365757.1">
    <property type="nucleotide sequence ID" value="NZ_QPJS01000001.1"/>
</dbReference>
<comment type="cofactor">
    <cofactor evidence="7">
        <name>(6R)-5,10-methylene-5,6,7,8-tetrahydrofolate</name>
        <dbReference type="ChEBI" id="CHEBI:15636"/>
    </cofactor>
    <text evidence="7">Binds 1 5,10-methenyltetrahydrofolate (MTHF) per subunit.</text>
</comment>
<comment type="similarity">
    <text evidence="1 7">Belongs to the DNA photolyase class-1 family.</text>
</comment>
<evidence type="ECO:0000256" key="4">
    <source>
        <dbReference type="ARBA" id="ARBA00022827"/>
    </source>
</evidence>
<evidence type="ECO:0000256" key="5">
    <source>
        <dbReference type="ARBA" id="ARBA00022991"/>
    </source>
</evidence>
<evidence type="ECO:0000313" key="10">
    <source>
        <dbReference type="Proteomes" id="UP000253517"/>
    </source>
</evidence>
<gene>
    <name evidence="9" type="ORF">DES35_101657</name>
</gene>
<evidence type="ECO:0000313" key="9">
    <source>
        <dbReference type="EMBL" id="RCX05372.1"/>
    </source>
</evidence>
<dbReference type="AlphaFoldDB" id="A0A369A7N8"/>
<dbReference type="EMBL" id="QPJS01000001">
    <property type="protein sequence ID" value="RCX05372.1"/>
    <property type="molecule type" value="Genomic_DNA"/>
</dbReference>
<dbReference type="InterPro" id="IPR005101">
    <property type="entry name" value="Cryptochr/Photolyase_FAD-bd"/>
</dbReference>
<dbReference type="InterPro" id="IPR036134">
    <property type="entry name" value="Crypto/Photolyase_FAD-like_sf"/>
</dbReference>
<dbReference type="InterPro" id="IPR014133">
    <property type="entry name" value="Cry_DASH"/>
</dbReference>
<keyword evidence="4 6" id="KW-0274">FAD</keyword>
<dbReference type="Proteomes" id="UP000253517">
    <property type="component" value="Unassembled WGS sequence"/>
</dbReference>
<dbReference type="PRINTS" id="PR00147">
    <property type="entry name" value="DNAPHOTLYASE"/>
</dbReference>
<keyword evidence="9" id="KW-0456">Lyase</keyword>
<reference evidence="9 10" key="1">
    <citation type="submission" date="2018-07" db="EMBL/GenBank/DDBJ databases">
        <title>Genomic Encyclopedia of Type Strains, Phase IV (KMG-IV): sequencing the most valuable type-strain genomes for metagenomic binning, comparative biology and taxonomic classification.</title>
        <authorList>
            <person name="Goeker M."/>
        </authorList>
    </citation>
    <scope>NUCLEOTIDE SEQUENCE [LARGE SCALE GENOMIC DNA]</scope>
    <source>
        <strain evidence="9 10">DSM 21410</strain>
    </source>
</reference>
<dbReference type="GO" id="GO:0071949">
    <property type="term" value="F:FAD binding"/>
    <property type="evidence" value="ECO:0007669"/>
    <property type="project" value="TreeGrafter"/>
</dbReference>
<keyword evidence="5 7" id="KW-0157">Chromophore</keyword>
<evidence type="ECO:0000256" key="7">
    <source>
        <dbReference type="RuleBase" id="RU367151"/>
    </source>
</evidence>
<dbReference type="GO" id="GO:0000719">
    <property type="term" value="P:photoreactive repair"/>
    <property type="evidence" value="ECO:0007669"/>
    <property type="project" value="TreeGrafter"/>
</dbReference>
<proteinExistence type="inferred from homology"/>
<keyword evidence="10" id="KW-1185">Reference proteome</keyword>
<dbReference type="GO" id="GO:0003904">
    <property type="term" value="F:deoxyribodipyrimidine photo-lyase activity"/>
    <property type="evidence" value="ECO:0007669"/>
    <property type="project" value="TreeGrafter"/>
</dbReference>
<feature type="domain" description="Photolyase/cryptochrome alpha/beta" evidence="8">
    <location>
        <begin position="26"/>
        <end position="156"/>
    </location>
</feature>
<dbReference type="Pfam" id="PF03441">
    <property type="entry name" value="FAD_binding_7"/>
    <property type="match status" value="1"/>
</dbReference>
<dbReference type="Pfam" id="PF00875">
    <property type="entry name" value="DNA_photolyase"/>
    <property type="match status" value="1"/>
</dbReference>
<evidence type="ECO:0000259" key="8">
    <source>
        <dbReference type="PROSITE" id="PS51645"/>
    </source>
</evidence>
<keyword evidence="3 6" id="KW-0285">Flavoprotein</keyword>
<dbReference type="Gene3D" id="1.25.40.80">
    <property type="match status" value="1"/>
</dbReference>
<dbReference type="GO" id="GO:0003677">
    <property type="term" value="F:DNA binding"/>
    <property type="evidence" value="ECO:0007669"/>
    <property type="project" value="TreeGrafter"/>
</dbReference>
<dbReference type="InterPro" id="IPR002081">
    <property type="entry name" value="Cryptochrome/DNA_photolyase_1"/>
</dbReference>
<protein>
    <recommendedName>
        <fullName evidence="2 7">Cryptochrome DASH</fullName>
    </recommendedName>
</protein>
<dbReference type="InterPro" id="IPR014729">
    <property type="entry name" value="Rossmann-like_a/b/a_fold"/>
</dbReference>
<feature type="binding site" evidence="6">
    <location>
        <begin position="399"/>
        <end position="401"/>
    </location>
    <ligand>
        <name>FAD</name>
        <dbReference type="ChEBI" id="CHEBI:57692"/>
    </ligand>
</feature>
<dbReference type="InterPro" id="IPR006050">
    <property type="entry name" value="DNA_photolyase_N"/>
</dbReference>
<feature type="binding site" evidence="6">
    <location>
        <begin position="267"/>
        <end position="271"/>
    </location>
    <ligand>
        <name>FAD</name>
        <dbReference type="ChEBI" id="CHEBI:57692"/>
    </ligand>
</feature>